<organism evidence="2 3">
    <name type="scientific">Photorhabdus australis subsp. thailandensis</name>
    <dbReference type="NCBI Taxonomy" id="2805096"/>
    <lineage>
        <taxon>Bacteria</taxon>
        <taxon>Pseudomonadati</taxon>
        <taxon>Pseudomonadota</taxon>
        <taxon>Gammaproteobacteria</taxon>
        <taxon>Enterobacterales</taxon>
        <taxon>Morganellaceae</taxon>
        <taxon>Photorhabdus</taxon>
    </lineage>
</organism>
<feature type="region of interest" description="Disordered" evidence="1">
    <location>
        <begin position="297"/>
        <end position="334"/>
    </location>
</feature>
<evidence type="ECO:0000313" key="2">
    <source>
        <dbReference type="EMBL" id="OCQ53910.1"/>
    </source>
</evidence>
<gene>
    <name evidence="2" type="ORF">Ppb6_00928</name>
</gene>
<reference evidence="2 3" key="1">
    <citation type="submission" date="2015-12" db="EMBL/GenBank/DDBJ databases">
        <title>Genome comparisons provide insights into the role of secondary metabolites in the pathogenic phase of the Photorhabdus life cycle.</title>
        <authorList>
            <person name="Tobias N.J."/>
            <person name="Mishra B."/>
            <person name="Gupta D.K."/>
            <person name="Thines M."/>
            <person name="Stinear T.P."/>
            <person name="Bode H.B."/>
        </authorList>
    </citation>
    <scope>NUCLEOTIDE SEQUENCE [LARGE SCALE GENOMIC DNA]</scope>
    <source>
        <strain evidence="2 3">PB68.1</strain>
    </source>
</reference>
<dbReference type="EMBL" id="LOMY01000030">
    <property type="protein sequence ID" value="OCQ53910.1"/>
    <property type="molecule type" value="Genomic_DNA"/>
</dbReference>
<accession>A0A1C0U7I3</accession>
<dbReference type="AlphaFoldDB" id="A0A1C0U7I3"/>
<comment type="caution">
    <text evidence="2">The sequence shown here is derived from an EMBL/GenBank/DDBJ whole genome shotgun (WGS) entry which is preliminary data.</text>
</comment>
<sequence>MSNNAEIMRDFLVSLKFDVDEVGQRKFIAVITEVTANVLKMRAEIEDATSAVANFIAQIANGLDKLYGQLQKTGPTIEKTKPINESVSQAEGNGSVESFLPKIDIPRHDTNDGHINTSSLITSISEQRLKAMMGCTNQNTNTLDSDDIFNAIGGLVKWLNKGEASANGLLKTLNELWKFTGRKITLGILFDPNSRLNALQEEAKKNHETVGETIQRRRKEREADKKPLLAFDQLNSWISTHGLYMASDLTPFFSKDNYEKYQKQLDGSKPVIDKGHSQKVTDIHNYQKQLDGGKTIIDKDHSRKITDIPRKVSSQSSKKKKKRKNKLFNKDHHKAGIIKQPDVHHGLKSTVNQSMDIFNTELTAARLKKLISSRGARNNNPLNMNFVNQRGAVREDSPGHRFAKFPDAYSGLKATAHQLRRYFSGKTTGKKLQTIASIIPTWAPSKDGNQTKAYIASVSKMMGVSKDAFLDLTDPNVMQRLIDKMMVVEIGGNPYSPEFIRAAILGVPPPANKPLGLTKHLNNVANYWKNIFIDPHMINGAMMNINSMINHQGVTHNFLLRSLIPAGNNNMQGIGEVNYHIEINGVESPREAAKLTGEAVERTHSMLLRNMQTQVR</sequence>
<proteinExistence type="predicted"/>
<feature type="compositionally biased region" description="Basic and acidic residues" evidence="1">
    <location>
        <begin position="297"/>
        <end position="310"/>
    </location>
</feature>
<evidence type="ECO:0000313" key="3">
    <source>
        <dbReference type="Proteomes" id="UP000093476"/>
    </source>
</evidence>
<evidence type="ECO:0000256" key="1">
    <source>
        <dbReference type="SAM" id="MobiDB-lite"/>
    </source>
</evidence>
<dbReference type="Proteomes" id="UP000093476">
    <property type="component" value="Unassembled WGS sequence"/>
</dbReference>
<keyword evidence="3" id="KW-1185">Reference proteome</keyword>
<dbReference type="STRING" id="286156.Ppb6_00928"/>
<dbReference type="RefSeq" id="WP_065822308.1">
    <property type="nucleotide sequence ID" value="NZ_CAWMQZ010000030.1"/>
</dbReference>
<name>A0A1C0U7I3_9GAMM</name>
<dbReference type="PATRIC" id="fig|286156.4.peg.1057"/>
<protein>
    <submittedName>
        <fullName evidence="2">Uncharacterized protein</fullName>
    </submittedName>
</protein>
<feature type="compositionally biased region" description="Basic residues" evidence="1">
    <location>
        <begin position="317"/>
        <end position="334"/>
    </location>
</feature>